<dbReference type="EMBL" id="JANRHJ010000001">
    <property type="protein sequence ID" value="MCR8872617.1"/>
    <property type="molecule type" value="Genomic_DNA"/>
</dbReference>
<evidence type="ECO:0000313" key="1">
    <source>
        <dbReference type="EMBL" id="MCR8872617.1"/>
    </source>
</evidence>
<dbReference type="Proteomes" id="UP001204579">
    <property type="component" value="Unassembled WGS sequence"/>
</dbReference>
<dbReference type="SUPFAM" id="SSF82679">
    <property type="entry name" value="N-utilization substance G protein NusG, N-terminal domain"/>
    <property type="match status" value="1"/>
</dbReference>
<keyword evidence="2" id="KW-1185">Reference proteome</keyword>
<dbReference type="RefSeq" id="WP_235301258.1">
    <property type="nucleotide sequence ID" value="NZ_JADYTI010000042.1"/>
</dbReference>
<dbReference type="Gene3D" id="3.30.70.940">
    <property type="entry name" value="NusG, N-terminal domain"/>
    <property type="match status" value="1"/>
</dbReference>
<evidence type="ECO:0000313" key="2">
    <source>
        <dbReference type="Proteomes" id="UP001204579"/>
    </source>
</evidence>
<dbReference type="AlphaFoldDB" id="A0AAW5N3M9"/>
<dbReference type="NCBIfam" id="NF033644">
    <property type="entry name" value="antiterm_UpxY"/>
    <property type="match status" value="1"/>
</dbReference>
<dbReference type="CDD" id="cd09895">
    <property type="entry name" value="NGN_SP_UpxY"/>
    <property type="match status" value="1"/>
</dbReference>
<name>A0AAW5N3M9_9BACT</name>
<organism evidence="1 2">
    <name type="scientific">Phocaeicola barnesiae</name>
    <dbReference type="NCBI Taxonomy" id="376804"/>
    <lineage>
        <taxon>Bacteria</taxon>
        <taxon>Pseudomonadati</taxon>
        <taxon>Bacteroidota</taxon>
        <taxon>Bacteroidia</taxon>
        <taxon>Bacteroidales</taxon>
        <taxon>Bacteroidaceae</taxon>
        <taxon>Phocaeicola</taxon>
    </lineage>
</organism>
<proteinExistence type="predicted"/>
<reference evidence="1 2" key="1">
    <citation type="submission" date="2022-08" db="EMBL/GenBank/DDBJ databases">
        <authorList>
            <person name="Zeman M."/>
            <person name="Kubasova T."/>
        </authorList>
    </citation>
    <scope>NUCLEOTIDE SEQUENCE [LARGE SCALE GENOMIC DNA]</scope>
    <source>
        <strain evidence="1 2">ET62</strain>
    </source>
</reference>
<sequence>MKNEITDNESVHWFVMRDLKRLNAKLPAYKQLKEMDFELFTPMKWQLVSKGGKQVRMEVPYIQDLLFVHSTRERLDPVVGKTPTLQYRYQHGKSYREPMTVREADMERFMYAVNQADTPRYYAPDELTPAMYGRKVRIVGGALDNYEGYLLAVRGGRTKHLLVELPGFLTVSVEISPEYIQLL</sequence>
<protein>
    <submittedName>
        <fullName evidence="1">UpxY family transcription antiterminator</fullName>
    </submittedName>
</protein>
<comment type="caution">
    <text evidence="1">The sequence shown here is derived from an EMBL/GenBank/DDBJ whole genome shotgun (WGS) entry which is preliminary data.</text>
</comment>
<gene>
    <name evidence="1" type="ORF">NW209_01045</name>
</gene>
<accession>A0AAW5N3M9</accession>
<dbReference type="GO" id="GO:0006354">
    <property type="term" value="P:DNA-templated transcription elongation"/>
    <property type="evidence" value="ECO:0007669"/>
    <property type="project" value="InterPro"/>
</dbReference>
<dbReference type="InterPro" id="IPR036735">
    <property type="entry name" value="NGN_dom_sf"/>
</dbReference>